<organism evidence="3 4">
    <name type="scientific">Rhodnius prolixus</name>
    <name type="common">Triatomid bug</name>
    <dbReference type="NCBI Taxonomy" id="13249"/>
    <lineage>
        <taxon>Eukaryota</taxon>
        <taxon>Metazoa</taxon>
        <taxon>Ecdysozoa</taxon>
        <taxon>Arthropoda</taxon>
        <taxon>Hexapoda</taxon>
        <taxon>Insecta</taxon>
        <taxon>Pterygota</taxon>
        <taxon>Neoptera</taxon>
        <taxon>Paraneoptera</taxon>
        <taxon>Hemiptera</taxon>
        <taxon>Heteroptera</taxon>
        <taxon>Panheteroptera</taxon>
        <taxon>Cimicomorpha</taxon>
        <taxon>Reduviidae</taxon>
        <taxon>Triatominae</taxon>
        <taxon>Rhodnius</taxon>
    </lineage>
</organism>
<dbReference type="GO" id="GO:0005879">
    <property type="term" value="C:axonemal microtubule"/>
    <property type="evidence" value="ECO:0007669"/>
    <property type="project" value="TreeGrafter"/>
</dbReference>
<dbReference type="PANTHER" id="PTHR31516:SF17">
    <property type="entry name" value="STABILIZER OF AXONEMAL MICROTUBULES 2"/>
    <property type="match status" value="1"/>
</dbReference>
<name>T1HSU0_RHOPR</name>
<feature type="compositionally biased region" description="Pro residues" evidence="2">
    <location>
        <begin position="296"/>
        <end position="308"/>
    </location>
</feature>
<dbReference type="Proteomes" id="UP000015103">
    <property type="component" value="Unassembled WGS sequence"/>
</dbReference>
<feature type="region of interest" description="Disordered" evidence="2">
    <location>
        <begin position="288"/>
        <end position="308"/>
    </location>
</feature>
<evidence type="ECO:0000313" key="4">
    <source>
        <dbReference type="Proteomes" id="UP000015103"/>
    </source>
</evidence>
<dbReference type="GO" id="GO:0036064">
    <property type="term" value="C:ciliary basal body"/>
    <property type="evidence" value="ECO:0007669"/>
    <property type="project" value="TreeGrafter"/>
</dbReference>
<dbReference type="VEuPathDB" id="VectorBase:RPRC007110"/>
<dbReference type="InParanoid" id="T1HSU0"/>
<dbReference type="EMBL" id="ACPB03016664">
    <property type="status" value="NOT_ANNOTATED_CDS"/>
    <property type="molecule type" value="Genomic_DNA"/>
</dbReference>
<dbReference type="GO" id="GO:0036126">
    <property type="term" value="C:sperm flagellum"/>
    <property type="evidence" value="ECO:0007669"/>
    <property type="project" value="TreeGrafter"/>
</dbReference>
<evidence type="ECO:0000256" key="1">
    <source>
        <dbReference type="ARBA" id="ARBA00008738"/>
    </source>
</evidence>
<dbReference type="PANTHER" id="PTHR31516">
    <property type="entry name" value="STABILIZER OF AXONEMAL MICROTUBULES 2"/>
    <property type="match status" value="1"/>
</dbReference>
<dbReference type="EMBL" id="ACPB03016665">
    <property type="status" value="NOT_ANNOTATED_CDS"/>
    <property type="molecule type" value="Genomic_DNA"/>
</dbReference>
<proteinExistence type="inferred from homology"/>
<reference evidence="3" key="1">
    <citation type="submission" date="2015-05" db="UniProtKB">
        <authorList>
            <consortium name="EnsemblMetazoa"/>
        </authorList>
    </citation>
    <scope>IDENTIFICATION</scope>
</reference>
<dbReference type="HOGENOM" id="CLU_1014033_0_0_1"/>
<dbReference type="eggNOG" id="ENOG502S324">
    <property type="taxonomic scope" value="Eukaryota"/>
</dbReference>
<dbReference type="GO" id="GO:0008017">
    <property type="term" value="F:microtubule binding"/>
    <property type="evidence" value="ECO:0007669"/>
    <property type="project" value="InterPro"/>
</dbReference>
<evidence type="ECO:0000313" key="3">
    <source>
        <dbReference type="EnsemblMetazoa" id="RPRC007110-PA"/>
    </source>
</evidence>
<protein>
    <submittedName>
        <fullName evidence="3">Protein FAM154B</fullName>
    </submittedName>
</protein>
<evidence type="ECO:0000256" key="2">
    <source>
        <dbReference type="SAM" id="MobiDB-lite"/>
    </source>
</evidence>
<comment type="similarity">
    <text evidence="1">Belongs to the FAM154 family.</text>
</comment>
<dbReference type="AlphaFoldDB" id="T1HSU0"/>
<keyword evidence="4" id="KW-1185">Reference proteome</keyword>
<dbReference type="GO" id="GO:0005814">
    <property type="term" value="C:centriole"/>
    <property type="evidence" value="ECO:0007669"/>
    <property type="project" value="TreeGrafter"/>
</dbReference>
<dbReference type="InterPro" id="IPR033336">
    <property type="entry name" value="SAXO1/2"/>
</dbReference>
<accession>T1HSU0</accession>
<dbReference type="EnsemblMetazoa" id="RPRC007110-RA">
    <property type="protein sequence ID" value="RPRC007110-PA"/>
    <property type="gene ID" value="RPRC007110"/>
</dbReference>
<dbReference type="STRING" id="13249.T1HSU0"/>
<sequence>MVEIQPVTKIRPAGWPPGHKYGLPCQCMNSTGQRLRYVQPEKVPSYKPVKVFQKPDVKMPDDTTYNMSYEAFDPKAVRSCRGVQVSLKENLASAGEFCGLTTHKLSYGAWPGVTRPKQLIPRDHHLRGQGPMQEITTTRHDYTPKPIINVRQIKQMPNIGLSKSPMEGDSIMTLSYKCPDYNRYEPPASFRPDKRYMPPDAPMDGNTVHKMSYVPWEPLQREEIPWGKPSSYTGPRAPLDGTTIYNGSFIPPGKLVEDDRGHCMGCYCVYPTECFGETDAPPKNSLICPTDYNPNTDPPRPPPKIVDA</sequence>